<dbReference type="AlphaFoldDB" id="A0AAF1JVV7"/>
<keyword evidence="3" id="KW-1185">Reference proteome</keyword>
<dbReference type="Gene3D" id="3.40.630.30">
    <property type="match status" value="1"/>
</dbReference>
<dbReference type="PROSITE" id="PS51186">
    <property type="entry name" value="GNAT"/>
    <property type="match status" value="1"/>
</dbReference>
<dbReference type="SUPFAM" id="SSF55729">
    <property type="entry name" value="Acyl-CoA N-acyltransferases (Nat)"/>
    <property type="match status" value="1"/>
</dbReference>
<gene>
    <name evidence="2" type="ORF">GXW79_07070</name>
</gene>
<accession>A0AAF1JVV7</accession>
<evidence type="ECO:0000259" key="1">
    <source>
        <dbReference type="PROSITE" id="PS51186"/>
    </source>
</evidence>
<dbReference type="InterPro" id="IPR016181">
    <property type="entry name" value="Acyl_CoA_acyltransferase"/>
</dbReference>
<name>A0AAF1JVV7_9PROT</name>
<evidence type="ECO:0000313" key="2">
    <source>
        <dbReference type="EMBL" id="MBR0654835.1"/>
    </source>
</evidence>
<proteinExistence type="predicted"/>
<dbReference type="Pfam" id="PF13508">
    <property type="entry name" value="Acetyltransf_7"/>
    <property type="match status" value="1"/>
</dbReference>
<dbReference type="CDD" id="cd04301">
    <property type="entry name" value="NAT_SF"/>
    <property type="match status" value="1"/>
</dbReference>
<sequence length="105" mass="11598">MFDRDAFQVIELDARPVGCIATVVADDHMVLHSVYLEPAVQGRGLGARMLAEVLASLPVLPVRIEVLKGSRARRFWEDQGFIFVACQDFDDVMERPARPAATAGE</sequence>
<reference evidence="2" key="2">
    <citation type="journal article" date="2021" name="Syst. Appl. Microbiol.">
        <title>Roseomonas hellenica sp. nov., isolated from roots of wild-growing Alkanna tinctoria.</title>
        <authorList>
            <person name="Rat A."/>
            <person name="Naranjo H.D."/>
            <person name="Lebbe L."/>
            <person name="Cnockaert M."/>
            <person name="Krigas N."/>
            <person name="Grigoriadou K."/>
            <person name="Maloupa E."/>
            <person name="Willems A."/>
        </authorList>
    </citation>
    <scope>NUCLEOTIDE SEQUENCE</scope>
    <source>
        <strain evidence="2">LMG 28251</strain>
    </source>
</reference>
<organism evidence="2 3">
    <name type="scientific">Plastoroseomonas arctica</name>
    <dbReference type="NCBI Taxonomy" id="1509237"/>
    <lineage>
        <taxon>Bacteria</taxon>
        <taxon>Pseudomonadati</taxon>
        <taxon>Pseudomonadota</taxon>
        <taxon>Alphaproteobacteria</taxon>
        <taxon>Acetobacterales</taxon>
        <taxon>Acetobacteraceae</taxon>
        <taxon>Plastoroseomonas</taxon>
    </lineage>
</organism>
<dbReference type="GO" id="GO:0016747">
    <property type="term" value="F:acyltransferase activity, transferring groups other than amino-acyl groups"/>
    <property type="evidence" value="ECO:0007669"/>
    <property type="project" value="InterPro"/>
</dbReference>
<dbReference type="Proteomes" id="UP001196068">
    <property type="component" value="Unassembled WGS sequence"/>
</dbReference>
<evidence type="ECO:0000313" key="3">
    <source>
        <dbReference type="Proteomes" id="UP001196068"/>
    </source>
</evidence>
<feature type="domain" description="N-acetyltransferase" evidence="1">
    <location>
        <begin position="1"/>
        <end position="98"/>
    </location>
</feature>
<dbReference type="EMBL" id="JAAEDH010000006">
    <property type="protein sequence ID" value="MBR0654835.1"/>
    <property type="molecule type" value="Genomic_DNA"/>
</dbReference>
<protein>
    <submittedName>
        <fullName evidence="2">GNAT family N-acetyltransferase</fullName>
    </submittedName>
</protein>
<comment type="caution">
    <text evidence="2">The sequence shown here is derived from an EMBL/GenBank/DDBJ whole genome shotgun (WGS) entry which is preliminary data.</text>
</comment>
<dbReference type="InterPro" id="IPR000182">
    <property type="entry name" value="GNAT_dom"/>
</dbReference>
<reference evidence="2" key="1">
    <citation type="submission" date="2020-01" db="EMBL/GenBank/DDBJ databases">
        <authorList>
            <person name="Rat A."/>
        </authorList>
    </citation>
    <scope>NUCLEOTIDE SEQUENCE</scope>
    <source>
        <strain evidence="2">LMG 28251</strain>
    </source>
</reference>